<name>A0A5B7JNK4_PORTR</name>
<comment type="caution">
    <text evidence="2">The sequence shown here is derived from an EMBL/GenBank/DDBJ whole genome shotgun (WGS) entry which is preliminary data.</text>
</comment>
<proteinExistence type="predicted"/>
<accession>A0A5B7JNK4</accession>
<protein>
    <submittedName>
        <fullName evidence="2">Uncharacterized protein</fullName>
    </submittedName>
</protein>
<reference evidence="2 3" key="1">
    <citation type="submission" date="2019-05" db="EMBL/GenBank/DDBJ databases">
        <title>Another draft genome of Portunus trituberculatus and its Hox gene families provides insights of decapod evolution.</title>
        <authorList>
            <person name="Jeong J.-H."/>
            <person name="Song I."/>
            <person name="Kim S."/>
            <person name="Choi T."/>
            <person name="Kim D."/>
            <person name="Ryu S."/>
            <person name="Kim W."/>
        </authorList>
    </citation>
    <scope>NUCLEOTIDE SEQUENCE [LARGE SCALE GENOMIC DNA]</scope>
    <source>
        <tissue evidence="2">Muscle</tissue>
    </source>
</reference>
<organism evidence="2 3">
    <name type="scientific">Portunus trituberculatus</name>
    <name type="common">Swimming crab</name>
    <name type="synonym">Neptunus trituberculatus</name>
    <dbReference type="NCBI Taxonomy" id="210409"/>
    <lineage>
        <taxon>Eukaryota</taxon>
        <taxon>Metazoa</taxon>
        <taxon>Ecdysozoa</taxon>
        <taxon>Arthropoda</taxon>
        <taxon>Crustacea</taxon>
        <taxon>Multicrustacea</taxon>
        <taxon>Malacostraca</taxon>
        <taxon>Eumalacostraca</taxon>
        <taxon>Eucarida</taxon>
        <taxon>Decapoda</taxon>
        <taxon>Pleocyemata</taxon>
        <taxon>Brachyura</taxon>
        <taxon>Eubrachyura</taxon>
        <taxon>Portunoidea</taxon>
        <taxon>Portunidae</taxon>
        <taxon>Portuninae</taxon>
        <taxon>Portunus</taxon>
    </lineage>
</organism>
<dbReference type="AlphaFoldDB" id="A0A5B7JNK4"/>
<evidence type="ECO:0000313" key="3">
    <source>
        <dbReference type="Proteomes" id="UP000324222"/>
    </source>
</evidence>
<sequence>MQGRDALLPPDPPPPATINFLQDRDINLSAGPPEYISRRREFSRRETKPRRPALLHRRRRRRCCTSPPRCLAASPRVKT</sequence>
<dbReference type="EMBL" id="VSRR010104407">
    <property type="protein sequence ID" value="MPC96033.1"/>
    <property type="molecule type" value="Genomic_DNA"/>
</dbReference>
<evidence type="ECO:0000313" key="2">
    <source>
        <dbReference type="EMBL" id="MPC96033.1"/>
    </source>
</evidence>
<gene>
    <name evidence="2" type="ORF">E2C01_091269</name>
</gene>
<keyword evidence="3" id="KW-1185">Reference proteome</keyword>
<dbReference type="Proteomes" id="UP000324222">
    <property type="component" value="Unassembled WGS sequence"/>
</dbReference>
<feature type="region of interest" description="Disordered" evidence="1">
    <location>
        <begin position="40"/>
        <end position="60"/>
    </location>
</feature>
<feature type="compositionally biased region" description="Basic residues" evidence="1">
    <location>
        <begin position="47"/>
        <end position="60"/>
    </location>
</feature>
<evidence type="ECO:0000256" key="1">
    <source>
        <dbReference type="SAM" id="MobiDB-lite"/>
    </source>
</evidence>